<reference evidence="8 9" key="1">
    <citation type="submission" date="2018-06" db="EMBL/GenBank/DDBJ databases">
        <authorList>
            <consortium name="Pathogen Informatics"/>
            <person name="Doyle S."/>
        </authorList>
    </citation>
    <scope>NUCLEOTIDE SEQUENCE [LARGE SCALE GENOMIC DNA]</scope>
    <source>
        <strain evidence="8 9">NCTC11179</strain>
    </source>
</reference>
<dbReference type="InterPro" id="IPR020579">
    <property type="entry name" value="Exonuc_VII_lsu_C"/>
</dbReference>
<evidence type="ECO:0000256" key="3">
    <source>
        <dbReference type="ARBA" id="ARBA00022801"/>
    </source>
</evidence>
<dbReference type="InterPro" id="IPR025824">
    <property type="entry name" value="OB-fold_nuc-bd_dom"/>
</dbReference>
<evidence type="ECO:0000259" key="7">
    <source>
        <dbReference type="Pfam" id="PF13742"/>
    </source>
</evidence>
<keyword evidence="9" id="KW-1185">Reference proteome</keyword>
<feature type="domain" description="OB-fold nucleic acid binding" evidence="7">
    <location>
        <begin position="9"/>
        <end position="114"/>
    </location>
</feature>
<dbReference type="EC" id="3.1.11.6" evidence="5"/>
<comment type="similarity">
    <text evidence="5">Belongs to the XseA family.</text>
</comment>
<evidence type="ECO:0000256" key="4">
    <source>
        <dbReference type="ARBA" id="ARBA00022839"/>
    </source>
</evidence>
<organism evidence="8 9">
    <name type="scientific">Myroides odoratus</name>
    <name type="common">Flavobacterium odoratum</name>
    <dbReference type="NCBI Taxonomy" id="256"/>
    <lineage>
        <taxon>Bacteria</taxon>
        <taxon>Pseudomonadati</taxon>
        <taxon>Bacteroidota</taxon>
        <taxon>Flavobacteriia</taxon>
        <taxon>Flavobacteriales</taxon>
        <taxon>Flavobacteriaceae</taxon>
        <taxon>Myroides</taxon>
    </lineage>
</organism>
<gene>
    <name evidence="8" type="primary">xseA</name>
    <name evidence="8" type="ORF">NCTC11179_02714</name>
</gene>
<evidence type="ECO:0000313" key="9">
    <source>
        <dbReference type="Proteomes" id="UP000255024"/>
    </source>
</evidence>
<evidence type="ECO:0000259" key="6">
    <source>
        <dbReference type="Pfam" id="PF02601"/>
    </source>
</evidence>
<keyword evidence="1" id="KW-0963">Cytoplasm</keyword>
<keyword evidence="4 5" id="KW-0269">Exonuclease</keyword>
<dbReference type="NCBIfam" id="TIGR00237">
    <property type="entry name" value="xseA"/>
    <property type="match status" value="1"/>
</dbReference>
<dbReference type="GO" id="GO:0009318">
    <property type="term" value="C:exodeoxyribonuclease VII complex"/>
    <property type="evidence" value="ECO:0007669"/>
    <property type="project" value="UniProtKB-UniRule"/>
</dbReference>
<evidence type="ECO:0000256" key="1">
    <source>
        <dbReference type="ARBA" id="ARBA00022490"/>
    </source>
</evidence>
<sequence>MLENRKIFTLHAILNRVQQVFDELMLGKYFWVKVEVLKVNKDRRGHYYLELVEQVDDQVLARCRATIWQRNVERCVIDGGEELDKVVKEGAEILCYGEAIFHPVYGFSLHVIHVDYAFSLGEIERKKQMALMQLQQKGLLQLNKNQSHPLVLQNIAVVGSIGTSGYEDFVQHLIQNPYHFAFNLTYFDTQVQGEEASANIIKQLEVVAQGAFDVVVLIRGGGSKFDLDVFNALGVAEQIAQMPQAVFTGIGHETDSTVADYVAHTYFKTPSAVAAFIIERALQFQVFLEQMEQGIKENAKRVVTYYQTALQQVEERMTNLSTSHLKEEEAKLTQQSTALGYLVKQLTQVAKSDLKWTEQAIAVETTILLKKRNNVLYDYVARLNLWGKQKVALEQQQLHLLQEMITTQVQHTLTRVNLQLTQTTALLSLYDMEHLLKRGFAIIRQQGKVVTEETVLHPGDELELTLYNKQYKITLASIEEVSVWKNLHMKKPQQN</sequence>
<protein>
    <recommendedName>
        <fullName evidence="5">Exodeoxyribonuclease 7 large subunit</fullName>
        <ecNumber evidence="5">3.1.11.6</ecNumber>
    </recommendedName>
</protein>
<proteinExistence type="inferred from homology"/>
<dbReference type="EMBL" id="UGQL01000002">
    <property type="protein sequence ID" value="STZ69210.1"/>
    <property type="molecule type" value="Genomic_DNA"/>
</dbReference>
<comment type="catalytic activity">
    <reaction evidence="5">
        <text>Exonucleolytic cleavage in either 5'- to 3'- or 3'- to 5'-direction to yield nucleoside 5'-phosphates.</text>
        <dbReference type="EC" id="3.1.11.6"/>
    </reaction>
</comment>
<evidence type="ECO:0000256" key="2">
    <source>
        <dbReference type="ARBA" id="ARBA00022722"/>
    </source>
</evidence>
<dbReference type="GO" id="GO:0003676">
    <property type="term" value="F:nucleic acid binding"/>
    <property type="evidence" value="ECO:0007669"/>
    <property type="project" value="InterPro"/>
</dbReference>
<dbReference type="GO" id="GO:0005737">
    <property type="term" value="C:cytoplasm"/>
    <property type="evidence" value="ECO:0007669"/>
    <property type="project" value="UniProtKB-SubCell"/>
</dbReference>
<dbReference type="CDD" id="cd04489">
    <property type="entry name" value="ExoVII_LU_OBF"/>
    <property type="match status" value="1"/>
</dbReference>
<name>A0A378U434_MYROD</name>
<dbReference type="Proteomes" id="UP000255024">
    <property type="component" value="Unassembled WGS sequence"/>
</dbReference>
<dbReference type="InterPro" id="IPR003753">
    <property type="entry name" value="Exonuc_VII_L"/>
</dbReference>
<dbReference type="PANTHER" id="PTHR30008:SF0">
    <property type="entry name" value="EXODEOXYRIBONUCLEASE 7 LARGE SUBUNIT"/>
    <property type="match status" value="1"/>
</dbReference>
<comment type="subcellular location">
    <subcellularLocation>
        <location evidence="5">Cytoplasm</location>
    </subcellularLocation>
</comment>
<evidence type="ECO:0000313" key="8">
    <source>
        <dbReference type="EMBL" id="STZ69210.1"/>
    </source>
</evidence>
<dbReference type="AlphaFoldDB" id="A0A378U434"/>
<accession>A0A378U434</accession>
<dbReference type="Pfam" id="PF13742">
    <property type="entry name" value="tRNA_anti_2"/>
    <property type="match status" value="1"/>
</dbReference>
<keyword evidence="2 5" id="KW-0540">Nuclease</keyword>
<dbReference type="GO" id="GO:0008855">
    <property type="term" value="F:exodeoxyribonuclease VII activity"/>
    <property type="evidence" value="ECO:0007669"/>
    <property type="project" value="UniProtKB-UniRule"/>
</dbReference>
<dbReference type="PANTHER" id="PTHR30008">
    <property type="entry name" value="EXODEOXYRIBONUCLEASE 7 LARGE SUBUNIT"/>
    <property type="match status" value="1"/>
</dbReference>
<dbReference type="RefSeq" id="WP_115092789.1">
    <property type="nucleotide sequence ID" value="NZ_CP068107.1"/>
</dbReference>
<dbReference type="Pfam" id="PF02601">
    <property type="entry name" value="Exonuc_VII_L"/>
    <property type="match status" value="1"/>
</dbReference>
<feature type="domain" description="Exonuclease VII large subunit C-terminal" evidence="6">
    <location>
        <begin position="139"/>
        <end position="472"/>
    </location>
</feature>
<keyword evidence="3 5" id="KW-0378">Hydrolase</keyword>
<dbReference type="GO" id="GO:0006308">
    <property type="term" value="P:DNA catabolic process"/>
    <property type="evidence" value="ECO:0007669"/>
    <property type="project" value="UniProtKB-UniRule"/>
</dbReference>
<evidence type="ECO:0000256" key="5">
    <source>
        <dbReference type="RuleBase" id="RU004355"/>
    </source>
</evidence>